<dbReference type="Proteomes" id="UP000730481">
    <property type="component" value="Unassembled WGS sequence"/>
</dbReference>
<proteinExistence type="predicted"/>
<protein>
    <submittedName>
        <fullName evidence="1">Uncharacterized protein</fullName>
    </submittedName>
</protein>
<gene>
    <name evidence="1" type="ORF">FBEOM_12601</name>
</gene>
<reference evidence="1" key="2">
    <citation type="submission" date="2020-02" db="EMBL/GenBank/DDBJ databases">
        <title>Identification and distribution of gene clusters putatively required for synthesis of sphingolipid metabolism inhibitors in phylogenetically diverse species of the filamentous fungus Fusarium.</title>
        <authorList>
            <person name="Kim H.-S."/>
            <person name="Busman M."/>
            <person name="Brown D.W."/>
            <person name="Divon H."/>
            <person name="Uhlig S."/>
            <person name="Proctor R.H."/>
        </authorList>
    </citation>
    <scope>NUCLEOTIDE SEQUENCE</scope>
    <source>
        <strain evidence="1">NRRL 25174</strain>
    </source>
</reference>
<keyword evidence="2" id="KW-1185">Reference proteome</keyword>
<dbReference type="OrthoDB" id="4499616at2759"/>
<name>A0A9P5A7D4_9HYPO</name>
<evidence type="ECO:0000313" key="2">
    <source>
        <dbReference type="Proteomes" id="UP000730481"/>
    </source>
</evidence>
<accession>A0A9P5A7D4</accession>
<evidence type="ECO:0000313" key="1">
    <source>
        <dbReference type="EMBL" id="KAF4333587.1"/>
    </source>
</evidence>
<reference evidence="1" key="1">
    <citation type="journal article" date="2017" name="Mycologia">
        <title>Fusarium algeriense, sp. nov., a novel toxigenic crown rot pathogen of durum wheat from Algeria is nested in the Fusarium burgessii species complex.</title>
        <authorList>
            <person name="Laraba I."/>
            <person name="Keddad A."/>
            <person name="Boureghda H."/>
            <person name="Abdallah N."/>
            <person name="Vaughan M.M."/>
            <person name="Proctor R.H."/>
            <person name="Busman M."/>
            <person name="O'Donnell K."/>
        </authorList>
    </citation>
    <scope>NUCLEOTIDE SEQUENCE</scope>
    <source>
        <strain evidence="1">NRRL 25174</strain>
    </source>
</reference>
<sequence length="168" mass="19291">MPRKIPDYIRAMSDGQIFNTRNDGFMSCYFAAEKAIDIQPIRILWNTILSTCFPPTREKAHLIATQALPGGPDDEELDAIVFKVRRVWAANPGEFKEILGALAVWTKVQIYEWKYDCGQELLQSMRPVHPERLDLGSGKDRYQFEKAMDGVRARGWESAQFYSSMRVV</sequence>
<dbReference type="AlphaFoldDB" id="A0A9P5A7D4"/>
<dbReference type="EMBL" id="PVQB02000812">
    <property type="protein sequence ID" value="KAF4333587.1"/>
    <property type="molecule type" value="Genomic_DNA"/>
</dbReference>
<organism evidence="1 2">
    <name type="scientific">Fusarium beomiforme</name>
    <dbReference type="NCBI Taxonomy" id="44412"/>
    <lineage>
        <taxon>Eukaryota</taxon>
        <taxon>Fungi</taxon>
        <taxon>Dikarya</taxon>
        <taxon>Ascomycota</taxon>
        <taxon>Pezizomycotina</taxon>
        <taxon>Sordariomycetes</taxon>
        <taxon>Hypocreomycetidae</taxon>
        <taxon>Hypocreales</taxon>
        <taxon>Nectriaceae</taxon>
        <taxon>Fusarium</taxon>
        <taxon>Fusarium burgessii species complex</taxon>
    </lineage>
</organism>
<comment type="caution">
    <text evidence="1">The sequence shown here is derived from an EMBL/GenBank/DDBJ whole genome shotgun (WGS) entry which is preliminary data.</text>
</comment>